<sequence>MVRIPMPPPAGRADLHNHTTASDGTLSPAEQVRWAASQGLAAVGITDHDTIAGWAEARAAAREAGIEVVPGCELSTEVGSTEVHILAYYFDPGEPQMAELLARMRGGRRRRVEQAVAKLHELGYREVSLERILARGGESVGRPHIAAELVEIGVVRTLAEAFERFLAHGRPAYVPRPKLKPDEAIAAVRRAGGVPVLAHPGLIGDDRWVREAIAAGIMGIEAYHTDHNDLQRQFYARWGCDAGLVVTGGSDSHGPRGTRTVLPGSVNVGLEVVARLKELSAWYQRTGGTLA</sequence>
<dbReference type="SUPFAM" id="SSF89550">
    <property type="entry name" value="PHP domain-like"/>
    <property type="match status" value="1"/>
</dbReference>
<accession>A0ABS4JMK9</accession>
<dbReference type="PANTHER" id="PTHR42924:SF3">
    <property type="entry name" value="POLYMERASE_HISTIDINOL PHOSPHATASE N-TERMINAL DOMAIN-CONTAINING PROTEIN"/>
    <property type="match status" value="1"/>
</dbReference>
<reference evidence="3 4" key="1">
    <citation type="submission" date="2021-03" db="EMBL/GenBank/DDBJ databases">
        <title>Genomic Encyclopedia of Type Strains, Phase IV (KMG-IV): sequencing the most valuable type-strain genomes for metagenomic binning, comparative biology and taxonomic classification.</title>
        <authorList>
            <person name="Goeker M."/>
        </authorList>
    </citation>
    <scope>NUCLEOTIDE SEQUENCE [LARGE SCALE GENOMIC DNA]</scope>
    <source>
        <strain evidence="3 4">DSM 27138</strain>
    </source>
</reference>
<dbReference type="InterPro" id="IPR016195">
    <property type="entry name" value="Pol/histidinol_Pase-like"/>
</dbReference>
<evidence type="ECO:0000256" key="1">
    <source>
        <dbReference type="SAM" id="MobiDB-lite"/>
    </source>
</evidence>
<evidence type="ECO:0000313" key="3">
    <source>
        <dbReference type="EMBL" id="MBP2016766.1"/>
    </source>
</evidence>
<dbReference type="InterPro" id="IPR052018">
    <property type="entry name" value="PHP_domain"/>
</dbReference>
<dbReference type="InterPro" id="IPR004013">
    <property type="entry name" value="PHP_dom"/>
</dbReference>
<dbReference type="PANTHER" id="PTHR42924">
    <property type="entry name" value="EXONUCLEASE"/>
    <property type="match status" value="1"/>
</dbReference>
<dbReference type="RefSeq" id="WP_245301787.1">
    <property type="nucleotide sequence ID" value="NZ_JAGGLG010000001.1"/>
</dbReference>
<feature type="compositionally biased region" description="Pro residues" evidence="1">
    <location>
        <begin position="1"/>
        <end position="10"/>
    </location>
</feature>
<dbReference type="SMART" id="SM00481">
    <property type="entry name" value="POLIIIAc"/>
    <property type="match status" value="1"/>
</dbReference>
<dbReference type="InterPro" id="IPR003141">
    <property type="entry name" value="Pol/His_phosphatase_N"/>
</dbReference>
<dbReference type="CDD" id="cd07438">
    <property type="entry name" value="PHP_HisPPase_AMP"/>
    <property type="match status" value="1"/>
</dbReference>
<proteinExistence type="predicted"/>
<dbReference type="EMBL" id="JAGGLG010000001">
    <property type="protein sequence ID" value="MBP2016766.1"/>
    <property type="molecule type" value="Genomic_DNA"/>
</dbReference>
<feature type="domain" description="Polymerase/histidinol phosphatase N-terminal" evidence="2">
    <location>
        <begin position="13"/>
        <end position="78"/>
    </location>
</feature>
<feature type="region of interest" description="Disordered" evidence="1">
    <location>
        <begin position="1"/>
        <end position="26"/>
    </location>
</feature>
<protein>
    <submittedName>
        <fullName evidence="3">Metal-dependent phosphoesterase TrpH</fullName>
    </submittedName>
</protein>
<dbReference type="Proteomes" id="UP001519289">
    <property type="component" value="Unassembled WGS sequence"/>
</dbReference>
<organism evidence="3 4">
    <name type="scientific">Symbiobacterium terraclitae</name>
    <dbReference type="NCBI Taxonomy" id="557451"/>
    <lineage>
        <taxon>Bacteria</taxon>
        <taxon>Bacillati</taxon>
        <taxon>Bacillota</taxon>
        <taxon>Clostridia</taxon>
        <taxon>Eubacteriales</taxon>
        <taxon>Symbiobacteriaceae</taxon>
        <taxon>Symbiobacterium</taxon>
    </lineage>
</organism>
<keyword evidence="4" id="KW-1185">Reference proteome</keyword>
<gene>
    <name evidence="3" type="ORF">J2Z79_000139</name>
</gene>
<dbReference type="Pfam" id="PF02811">
    <property type="entry name" value="PHP"/>
    <property type="match status" value="1"/>
</dbReference>
<comment type="caution">
    <text evidence="3">The sequence shown here is derived from an EMBL/GenBank/DDBJ whole genome shotgun (WGS) entry which is preliminary data.</text>
</comment>
<dbReference type="Gene3D" id="3.20.20.140">
    <property type="entry name" value="Metal-dependent hydrolases"/>
    <property type="match status" value="1"/>
</dbReference>
<name>A0ABS4JMK9_9FIRM</name>
<dbReference type="Gene3D" id="1.10.150.650">
    <property type="match status" value="1"/>
</dbReference>
<evidence type="ECO:0000313" key="4">
    <source>
        <dbReference type="Proteomes" id="UP001519289"/>
    </source>
</evidence>
<evidence type="ECO:0000259" key="2">
    <source>
        <dbReference type="SMART" id="SM00481"/>
    </source>
</evidence>